<feature type="transmembrane region" description="Helical" evidence="1">
    <location>
        <begin position="43"/>
        <end position="66"/>
    </location>
</feature>
<dbReference type="RefSeq" id="WP_379886704.1">
    <property type="nucleotide sequence ID" value="NZ_JBHSDI010000012.1"/>
</dbReference>
<dbReference type="InterPro" id="IPR025557">
    <property type="entry name" value="DUF4282"/>
</dbReference>
<keyword evidence="1" id="KW-0812">Transmembrane</keyword>
<evidence type="ECO:0000256" key="1">
    <source>
        <dbReference type="SAM" id="Phobius"/>
    </source>
</evidence>
<dbReference type="Pfam" id="PF14110">
    <property type="entry name" value="DUF4282"/>
    <property type="match status" value="1"/>
</dbReference>
<protein>
    <submittedName>
        <fullName evidence="2">DUF4282 domain-containing protein</fullName>
    </submittedName>
</protein>
<dbReference type="EMBL" id="JBHSDI010000012">
    <property type="protein sequence ID" value="MFC4259158.1"/>
    <property type="molecule type" value="Genomic_DNA"/>
</dbReference>
<accession>A0ABV8QH96</accession>
<organism evidence="2 3">
    <name type="scientific">Marinobacter lacisalsi</name>
    <dbReference type="NCBI Taxonomy" id="475979"/>
    <lineage>
        <taxon>Bacteria</taxon>
        <taxon>Pseudomonadati</taxon>
        <taxon>Pseudomonadota</taxon>
        <taxon>Gammaproteobacteria</taxon>
        <taxon>Pseudomonadales</taxon>
        <taxon>Marinobacteraceae</taxon>
        <taxon>Marinobacter</taxon>
    </lineage>
</organism>
<keyword evidence="1" id="KW-1133">Transmembrane helix</keyword>
<proteinExistence type="predicted"/>
<dbReference type="Proteomes" id="UP001595798">
    <property type="component" value="Unassembled WGS sequence"/>
</dbReference>
<evidence type="ECO:0000313" key="3">
    <source>
        <dbReference type="Proteomes" id="UP001595798"/>
    </source>
</evidence>
<evidence type="ECO:0000313" key="2">
    <source>
        <dbReference type="EMBL" id="MFC4259158.1"/>
    </source>
</evidence>
<keyword evidence="3" id="KW-1185">Reference proteome</keyword>
<keyword evidence="1" id="KW-0472">Membrane</keyword>
<comment type="caution">
    <text evidence="2">The sequence shown here is derived from an EMBL/GenBank/DDBJ whole genome shotgun (WGS) entry which is preliminary data.</text>
</comment>
<gene>
    <name evidence="2" type="ORF">ACFOZ5_08970</name>
</gene>
<sequence>MLKMFLNFDSMVTPKIITVIYWLSIVGVVIGGVGSMFSGYQGFTFGSFLMGLGIIVGGFLMVRIYCELFIVIFKINENLSKIANRE</sequence>
<feature type="transmembrane region" description="Helical" evidence="1">
    <location>
        <begin position="12"/>
        <end position="37"/>
    </location>
</feature>
<reference evidence="3" key="1">
    <citation type="journal article" date="2019" name="Int. J. Syst. Evol. Microbiol.">
        <title>The Global Catalogue of Microorganisms (GCM) 10K type strain sequencing project: providing services to taxonomists for standard genome sequencing and annotation.</title>
        <authorList>
            <consortium name="The Broad Institute Genomics Platform"/>
            <consortium name="The Broad Institute Genome Sequencing Center for Infectious Disease"/>
            <person name="Wu L."/>
            <person name="Ma J."/>
        </authorList>
    </citation>
    <scope>NUCLEOTIDE SEQUENCE [LARGE SCALE GENOMIC DNA]</scope>
    <source>
        <strain evidence="3">CECT 7297</strain>
    </source>
</reference>
<name>A0ABV8QH96_9GAMM</name>